<evidence type="ECO:0000313" key="3">
    <source>
        <dbReference type="EMBL" id="EPF47680.1"/>
    </source>
</evidence>
<name>S3LD94_9SPIR</name>
<keyword evidence="4" id="KW-1185">Reference proteome</keyword>
<keyword evidence="1" id="KW-0812">Transmembrane</keyword>
<dbReference type="PATRIC" id="fig|1125702.3.peg.610"/>
<accession>S3LD94</accession>
<proteinExistence type="predicted"/>
<dbReference type="AlphaFoldDB" id="S3LD94"/>
<dbReference type="Proteomes" id="UP000014605">
    <property type="component" value="Unassembled WGS sequence"/>
</dbReference>
<dbReference type="HOGENOM" id="CLU_979835_0_0_12"/>
<sequence length="294" mass="32250">MRIERIYVQKFYFSKVLGAGFIIAVIMLTNSCVSHPPKHDTQAFGAIGTEADMYVFAPVYGNEPLLQTVLTAFVPEKTAAQYLDRTSALYIGAEYGAVPSVTVISTGSYPTSLGDLLFSKKDGWEKHKATALSNTSYYSSAVADILMRERTAFMLLGTEQRNTAAFLQHIADPRPPIFPPRFQALPESGSISEIGLYTRSGSRLITAMLGLDGVDLPIRSIELYLKKNIDSVYKCSAAFEAVDARSALVIRLLLSRSMAGEFSVQGSSVFVENADITEKELIKLLQGVFAAYHF</sequence>
<protein>
    <recommendedName>
        <fullName evidence="2">Outer membrane-associated lipoprotein TP0453 domain-containing protein</fullName>
    </recommendedName>
</protein>
<organism evidence="3 4">
    <name type="scientific">Treponema vincentii F0403</name>
    <dbReference type="NCBI Taxonomy" id="1125702"/>
    <lineage>
        <taxon>Bacteria</taxon>
        <taxon>Pseudomonadati</taxon>
        <taxon>Spirochaetota</taxon>
        <taxon>Spirochaetia</taxon>
        <taxon>Spirochaetales</taxon>
        <taxon>Treponemataceae</taxon>
        <taxon>Treponema</taxon>
    </lineage>
</organism>
<dbReference type="Pfam" id="PF20740">
    <property type="entry name" value="TP0453"/>
    <property type="match status" value="1"/>
</dbReference>
<keyword evidence="1" id="KW-1133">Transmembrane helix</keyword>
<evidence type="ECO:0000259" key="2">
    <source>
        <dbReference type="Pfam" id="PF20740"/>
    </source>
</evidence>
<keyword evidence="1" id="KW-0472">Membrane</keyword>
<comment type="caution">
    <text evidence="3">The sequence shown here is derived from an EMBL/GenBank/DDBJ whole genome shotgun (WGS) entry which is preliminary data.</text>
</comment>
<feature type="transmembrane region" description="Helical" evidence="1">
    <location>
        <begin position="12"/>
        <end position="29"/>
    </location>
</feature>
<evidence type="ECO:0000256" key="1">
    <source>
        <dbReference type="SAM" id="Phobius"/>
    </source>
</evidence>
<feature type="domain" description="Outer membrane-associated lipoprotein TP0453" evidence="2">
    <location>
        <begin position="41"/>
        <end position="281"/>
    </location>
</feature>
<reference evidence="3 4" key="1">
    <citation type="submission" date="2013-04" db="EMBL/GenBank/DDBJ databases">
        <title>The Genome Sequence of Treponema vincentii F0403.</title>
        <authorList>
            <consortium name="The Broad Institute Genomics Platform"/>
            <person name="Earl A."/>
            <person name="Ward D."/>
            <person name="Feldgarden M."/>
            <person name="Gevers D."/>
            <person name="Leonetti C."/>
            <person name="Izard J."/>
            <person name="Walker B."/>
            <person name="Young S."/>
            <person name="Zeng Q."/>
            <person name="Gargeya S."/>
            <person name="Fitzgerald M."/>
            <person name="Haas B."/>
            <person name="Abouelleil A."/>
            <person name="Allen A.W."/>
            <person name="Alvarado L."/>
            <person name="Arachchi H.M."/>
            <person name="Berlin A.M."/>
            <person name="Chapman S.B."/>
            <person name="Gainer-Dewar J."/>
            <person name="Goldberg J."/>
            <person name="Griggs A."/>
            <person name="Gujja S."/>
            <person name="Hansen M."/>
            <person name="Howarth C."/>
            <person name="Imamovic A."/>
            <person name="Ireland A."/>
            <person name="Larimer J."/>
            <person name="McCowan C."/>
            <person name="Murphy C."/>
            <person name="Pearson M."/>
            <person name="Poon T.W."/>
            <person name="Priest M."/>
            <person name="Roberts A."/>
            <person name="Saif S."/>
            <person name="Shea T."/>
            <person name="Sisk P."/>
            <person name="Sykes S."/>
            <person name="Wortman J."/>
            <person name="Nusbaum C."/>
            <person name="Birren B."/>
        </authorList>
    </citation>
    <scope>NUCLEOTIDE SEQUENCE [LARGE SCALE GENOMIC DNA]</scope>
    <source>
        <strain evidence="3 4">F0403</strain>
    </source>
</reference>
<gene>
    <name evidence="3" type="ORF">HMPREF1222_00582</name>
</gene>
<dbReference type="InterPro" id="IPR049340">
    <property type="entry name" value="TP0453"/>
</dbReference>
<dbReference type="EMBL" id="ATFC01000002">
    <property type="protein sequence ID" value="EPF47680.1"/>
    <property type="molecule type" value="Genomic_DNA"/>
</dbReference>
<evidence type="ECO:0000313" key="4">
    <source>
        <dbReference type="Proteomes" id="UP000014605"/>
    </source>
</evidence>